<evidence type="ECO:0000259" key="6">
    <source>
        <dbReference type="PROSITE" id="PS50280"/>
    </source>
</evidence>
<dbReference type="Gene3D" id="2.170.270.10">
    <property type="entry name" value="SET domain"/>
    <property type="match status" value="1"/>
</dbReference>
<keyword evidence="1" id="KW-0479">Metal-binding</keyword>
<feature type="compositionally biased region" description="Basic and acidic residues" evidence="5">
    <location>
        <begin position="1133"/>
        <end position="1161"/>
    </location>
</feature>
<feature type="compositionally biased region" description="Low complexity" evidence="5">
    <location>
        <begin position="955"/>
        <end position="973"/>
    </location>
</feature>
<dbReference type="InterPro" id="IPR019786">
    <property type="entry name" value="Zinc_finger_PHD-type_CS"/>
</dbReference>
<feature type="compositionally biased region" description="Pro residues" evidence="5">
    <location>
        <begin position="1038"/>
        <end position="1049"/>
    </location>
</feature>
<feature type="compositionally biased region" description="Basic residues" evidence="5">
    <location>
        <begin position="247"/>
        <end position="256"/>
    </location>
</feature>
<dbReference type="GO" id="GO:0008170">
    <property type="term" value="F:N-methyltransferase activity"/>
    <property type="evidence" value="ECO:0007669"/>
    <property type="project" value="UniProtKB-ARBA"/>
</dbReference>
<feature type="compositionally biased region" description="Acidic residues" evidence="5">
    <location>
        <begin position="873"/>
        <end position="883"/>
    </location>
</feature>
<accession>A0A131Z1Y7</accession>
<feature type="compositionally biased region" description="Acidic residues" evidence="5">
    <location>
        <begin position="992"/>
        <end position="1002"/>
    </location>
</feature>
<feature type="region of interest" description="Disordered" evidence="5">
    <location>
        <begin position="1"/>
        <end position="119"/>
    </location>
</feature>
<protein>
    <submittedName>
        <fullName evidence="7">Histone-lysine N-methyltransferase MLL5</fullName>
    </submittedName>
</protein>
<dbReference type="InterPro" id="IPR011011">
    <property type="entry name" value="Znf_FYVE_PHD"/>
</dbReference>
<keyword evidence="3" id="KW-0862">Zinc</keyword>
<dbReference type="EMBL" id="GEDV01003745">
    <property type="protein sequence ID" value="JAP84812.1"/>
    <property type="molecule type" value="Transcribed_RNA"/>
</dbReference>
<dbReference type="GO" id="GO:0006355">
    <property type="term" value="P:regulation of DNA-templated transcription"/>
    <property type="evidence" value="ECO:0007669"/>
    <property type="project" value="TreeGrafter"/>
</dbReference>
<feature type="region of interest" description="Disordered" evidence="5">
    <location>
        <begin position="942"/>
        <end position="1184"/>
    </location>
</feature>
<dbReference type="AlphaFoldDB" id="A0A131Z1Y7"/>
<dbReference type="SMART" id="SM00249">
    <property type="entry name" value="PHD"/>
    <property type="match status" value="1"/>
</dbReference>
<dbReference type="InterPro" id="IPR001965">
    <property type="entry name" value="Znf_PHD"/>
</dbReference>
<feature type="compositionally biased region" description="Basic and acidic residues" evidence="5">
    <location>
        <begin position="635"/>
        <end position="666"/>
    </location>
</feature>
<feature type="compositionally biased region" description="Basic residues" evidence="5">
    <location>
        <begin position="718"/>
        <end position="733"/>
    </location>
</feature>
<feature type="region of interest" description="Disordered" evidence="5">
    <location>
        <begin position="513"/>
        <end position="829"/>
    </location>
</feature>
<name>A0A131Z1Y7_RHIAP</name>
<dbReference type="PANTHER" id="PTHR46462:SF3">
    <property type="entry name" value="UPSET, ISOFORM A"/>
    <property type="match status" value="1"/>
</dbReference>
<dbReference type="CDD" id="cd10529">
    <property type="entry name" value="SET_SETD5-like"/>
    <property type="match status" value="1"/>
</dbReference>
<feature type="region of interest" description="Disordered" evidence="5">
    <location>
        <begin position="1211"/>
        <end position="1230"/>
    </location>
</feature>
<dbReference type="GO" id="GO:0008757">
    <property type="term" value="F:S-adenosylmethionine-dependent methyltransferase activity"/>
    <property type="evidence" value="ECO:0007669"/>
    <property type="project" value="UniProtKB-ARBA"/>
</dbReference>
<dbReference type="SUPFAM" id="SSF57903">
    <property type="entry name" value="FYVE/PHD zinc finger"/>
    <property type="match status" value="1"/>
</dbReference>
<feature type="region of interest" description="Disordered" evidence="5">
    <location>
        <begin position="247"/>
        <end position="275"/>
    </location>
</feature>
<dbReference type="SUPFAM" id="SSF82199">
    <property type="entry name" value="SET domain"/>
    <property type="match status" value="1"/>
</dbReference>
<dbReference type="GO" id="GO:0070210">
    <property type="term" value="C:Rpd3L-Expanded complex"/>
    <property type="evidence" value="ECO:0007669"/>
    <property type="project" value="TreeGrafter"/>
</dbReference>
<dbReference type="PANTHER" id="PTHR46462">
    <property type="entry name" value="UPSET, ISOFORM A"/>
    <property type="match status" value="1"/>
</dbReference>
<keyword evidence="4" id="KW-0156">Chromatin regulator</keyword>
<dbReference type="FunFam" id="3.30.40.10:FF:000150">
    <property type="entry name" value="Inactive histone-lysine N-methyltransferase 2E"/>
    <property type="match status" value="1"/>
</dbReference>
<evidence type="ECO:0000256" key="3">
    <source>
        <dbReference type="ARBA" id="ARBA00022833"/>
    </source>
</evidence>
<dbReference type="GO" id="GO:0032259">
    <property type="term" value="P:methylation"/>
    <property type="evidence" value="ECO:0007669"/>
    <property type="project" value="UniProtKB-KW"/>
</dbReference>
<feature type="region of interest" description="Disordered" evidence="5">
    <location>
        <begin position="873"/>
        <end position="907"/>
    </location>
</feature>
<feature type="compositionally biased region" description="Basic and acidic residues" evidence="5">
    <location>
        <begin position="673"/>
        <end position="687"/>
    </location>
</feature>
<evidence type="ECO:0000256" key="5">
    <source>
        <dbReference type="SAM" id="MobiDB-lite"/>
    </source>
</evidence>
<feature type="compositionally biased region" description="Basic and acidic residues" evidence="5">
    <location>
        <begin position="574"/>
        <end position="590"/>
    </location>
</feature>
<dbReference type="GO" id="GO:0034967">
    <property type="term" value="C:Set3 complex"/>
    <property type="evidence" value="ECO:0007669"/>
    <property type="project" value="TreeGrafter"/>
</dbReference>
<dbReference type="GO" id="GO:0006325">
    <property type="term" value="P:chromatin organization"/>
    <property type="evidence" value="ECO:0007669"/>
    <property type="project" value="UniProtKB-KW"/>
</dbReference>
<feature type="compositionally biased region" description="Low complexity" evidence="5">
    <location>
        <begin position="1106"/>
        <end position="1120"/>
    </location>
</feature>
<sequence length="1230" mass="133664">MAAAAEELGSMSLALTQPRYPGDFLLASVEGGPAAMGAEEEASSVEPVASPPPPARSRNSHHNCFGLPYQDHNYGAPPPATPPQSPPPLPPPPPPPPLPPSPPAPPSPAQTRFNGTSPGLLVEVGSPPPLLVNGVVACDRKEECNAPSEESVTRCICGFNQDDEYMICCDQCLVWQHVDCMGLDRSHIPETYLCERCCPRRVDRQRARSLQTRKKHQMARLLSRLESASEDVDAAKNVECSTAVKRGSRVVRRKRQRSESSPEALPPAVHKKAMKEKIERKRVKLKGMVKRAGRRLAPSAEEEEAAVGDPWRGGSGGSEGPPSYEQASANQYSPEVQLLASSLQTKGGVEKEELLQVLAQDGWEGAWQLDECVSRGRQGRHRLLTTRAVSAEQPLLEVRGKFLSASQFRLQNPVFQKRLYPCVLFYKGWAGDEDGVCVDARIYGNEARFVRRSCRPTARVVHTLQGGLLRLYLVAERDLAPAEEITIPFDFDYRHCIHRVTCACGQDDCRLHQRKPGTVTSPMERKRRGRRSSSSQVETEVKEEVAAVHEEDVTSSGPSLDDRPPPPTVTDASSNEHQEGLGGEDSKEPWKCNVQEGSPPLASPDSAGHGVSAAGDDVDGELPNSGHSNRRRKMTREERKIDAIMRAFEKMERTEKRRQLALERLQHRGGRPSTDEGRPEVDERSNEETPALETDPASLPPEDTERTRSLRVVSRKSSSSKRRRSTQSRRTRTRSNSGGPELLLAAAATVGGLECPEGVSFPPPASSPEEEEPSSPPPTELSPQPGSSPPGQPPPLPKSKRFLMQGWLHEKRHEGAGPSSGDGPPVYVRCTRDTGSAGISAAHLRRHSGSAGSACNAAGSAKKRWLRQAMFETSEDVPDEGEGVELPVSPMLEDSISPPPADLVTPLKKRRLMRNSLDSVGGLSPATGEAAATLLSFQTPLLLHHHYQPEEEEPQPQSQSLQQQEEVQESSQPALQEAVGSSPLVDDPPTPLDDEGSVDWEEGPSPPAALGPRLLPPLTSGQPSPLELAGRTLEGRPPSAPRLPEPLPGPHDEDEAPKQSVQVEPEVRPSWGTEASDSSSSSPSVRGGKRKVSLSEYRQRMRDTARPPAAVVPASMVPDSPVKHSSLGQPHDVPADARAVDDDESWPQRERLSQRLRREFGLLDDDSDTERGTTASGPEDALLPLAPPHMYGGYLPPPLQVLPFGTPLQTLDSAPASVPASHRPGYFPHN</sequence>
<dbReference type="PROSITE" id="PS50280">
    <property type="entry name" value="SET"/>
    <property type="match status" value="1"/>
</dbReference>
<dbReference type="Pfam" id="PF20826">
    <property type="entry name" value="PHD_5"/>
    <property type="match status" value="1"/>
</dbReference>
<dbReference type="PROSITE" id="PS01359">
    <property type="entry name" value="ZF_PHD_1"/>
    <property type="match status" value="1"/>
</dbReference>
<feature type="compositionally biased region" description="Basic and acidic residues" evidence="5">
    <location>
        <begin position="539"/>
        <end position="552"/>
    </location>
</feature>
<dbReference type="InterPro" id="IPR046341">
    <property type="entry name" value="SET_dom_sf"/>
</dbReference>
<dbReference type="InterPro" id="IPR013083">
    <property type="entry name" value="Znf_RING/FYVE/PHD"/>
</dbReference>
<keyword evidence="7" id="KW-0808">Transferase</keyword>
<dbReference type="GO" id="GO:0008270">
    <property type="term" value="F:zinc ion binding"/>
    <property type="evidence" value="ECO:0007669"/>
    <property type="project" value="UniProtKB-KW"/>
</dbReference>
<dbReference type="CDD" id="cd15550">
    <property type="entry name" value="PHD_MLL5"/>
    <property type="match status" value="1"/>
</dbReference>
<proteinExistence type="predicted"/>
<dbReference type="Pfam" id="PF00856">
    <property type="entry name" value="SET"/>
    <property type="match status" value="1"/>
</dbReference>
<keyword evidence="7" id="KW-0489">Methyltransferase</keyword>
<dbReference type="Gene3D" id="3.30.40.10">
    <property type="entry name" value="Zinc/RING finger domain, C3HC4 (zinc finger)"/>
    <property type="match status" value="1"/>
</dbReference>
<feature type="region of interest" description="Disordered" evidence="5">
    <location>
        <begin position="289"/>
        <end position="331"/>
    </location>
</feature>
<evidence type="ECO:0000313" key="7">
    <source>
        <dbReference type="EMBL" id="JAP84812.1"/>
    </source>
</evidence>
<organism evidence="7">
    <name type="scientific">Rhipicephalus appendiculatus</name>
    <name type="common">Brown ear tick</name>
    <dbReference type="NCBI Taxonomy" id="34631"/>
    <lineage>
        <taxon>Eukaryota</taxon>
        <taxon>Metazoa</taxon>
        <taxon>Ecdysozoa</taxon>
        <taxon>Arthropoda</taxon>
        <taxon>Chelicerata</taxon>
        <taxon>Arachnida</taxon>
        <taxon>Acari</taxon>
        <taxon>Parasitiformes</taxon>
        <taxon>Ixodida</taxon>
        <taxon>Ixodoidea</taxon>
        <taxon>Ixodidae</taxon>
        <taxon>Rhipicephalinae</taxon>
        <taxon>Rhipicephalus</taxon>
        <taxon>Rhipicephalus</taxon>
    </lineage>
</organism>
<reference evidence="7" key="1">
    <citation type="journal article" date="2016" name="Ticks Tick Borne Dis.">
        <title>De novo assembly and annotation of the salivary gland transcriptome of Rhipicephalus appendiculatus male and female ticks during blood feeding.</title>
        <authorList>
            <person name="de Castro M.H."/>
            <person name="de Klerk D."/>
            <person name="Pienaar R."/>
            <person name="Latif A.A."/>
            <person name="Rees D.J."/>
            <person name="Mans B.J."/>
        </authorList>
    </citation>
    <scope>NUCLEOTIDE SEQUENCE</scope>
    <source>
        <tissue evidence="7">Salivary glands</tissue>
    </source>
</reference>
<evidence type="ECO:0000256" key="1">
    <source>
        <dbReference type="ARBA" id="ARBA00022723"/>
    </source>
</evidence>
<keyword evidence="2" id="KW-0863">Zinc-finger</keyword>
<feature type="compositionally biased region" description="Pro residues" evidence="5">
    <location>
        <begin position="774"/>
        <end position="797"/>
    </location>
</feature>
<evidence type="ECO:0000256" key="2">
    <source>
        <dbReference type="ARBA" id="ARBA00022771"/>
    </source>
</evidence>
<feature type="compositionally biased region" description="Pro residues" evidence="5">
    <location>
        <begin position="76"/>
        <end position="108"/>
    </location>
</feature>
<dbReference type="InterPro" id="IPR001214">
    <property type="entry name" value="SET_dom"/>
</dbReference>
<evidence type="ECO:0000256" key="4">
    <source>
        <dbReference type="ARBA" id="ARBA00022853"/>
    </source>
</evidence>
<dbReference type="GO" id="GO:0008276">
    <property type="term" value="F:protein methyltransferase activity"/>
    <property type="evidence" value="ECO:0007669"/>
    <property type="project" value="UniProtKB-ARBA"/>
</dbReference>
<feature type="domain" description="SET" evidence="6">
    <location>
        <begin position="276"/>
        <end position="490"/>
    </location>
</feature>
<dbReference type="SMART" id="SM00317">
    <property type="entry name" value="SET"/>
    <property type="match status" value="1"/>
</dbReference>